<protein>
    <submittedName>
        <fullName evidence="1">Uncharacterized protein</fullName>
    </submittedName>
</protein>
<keyword evidence="2" id="KW-1185">Reference proteome</keyword>
<name>A0A251SH01_HELAN</name>
<evidence type="ECO:0000313" key="2">
    <source>
        <dbReference type="Proteomes" id="UP000215914"/>
    </source>
</evidence>
<dbReference type="EMBL" id="CM007903">
    <property type="protein sequence ID" value="OTF98099.1"/>
    <property type="molecule type" value="Genomic_DNA"/>
</dbReference>
<evidence type="ECO:0000313" key="1">
    <source>
        <dbReference type="EMBL" id="OTF98099.1"/>
    </source>
</evidence>
<dbReference type="InParanoid" id="A0A251SH01"/>
<gene>
    <name evidence="1" type="ORF">HannXRQ_Chr14g0441911</name>
</gene>
<accession>A0A251SH01</accession>
<dbReference type="AlphaFoldDB" id="A0A251SH01"/>
<sequence length="58" mass="6561">MEVCLSYIRPCVMVKKYNAPTMGHYSTRVIPVSMGHYSIKWCKSMWVCQSMGNLIGGS</sequence>
<organism evidence="1 2">
    <name type="scientific">Helianthus annuus</name>
    <name type="common">Common sunflower</name>
    <dbReference type="NCBI Taxonomy" id="4232"/>
    <lineage>
        <taxon>Eukaryota</taxon>
        <taxon>Viridiplantae</taxon>
        <taxon>Streptophyta</taxon>
        <taxon>Embryophyta</taxon>
        <taxon>Tracheophyta</taxon>
        <taxon>Spermatophyta</taxon>
        <taxon>Magnoliopsida</taxon>
        <taxon>eudicotyledons</taxon>
        <taxon>Gunneridae</taxon>
        <taxon>Pentapetalae</taxon>
        <taxon>asterids</taxon>
        <taxon>campanulids</taxon>
        <taxon>Asterales</taxon>
        <taxon>Asteraceae</taxon>
        <taxon>Asteroideae</taxon>
        <taxon>Heliantheae alliance</taxon>
        <taxon>Heliantheae</taxon>
        <taxon>Helianthus</taxon>
    </lineage>
</organism>
<reference evidence="2" key="1">
    <citation type="journal article" date="2017" name="Nature">
        <title>The sunflower genome provides insights into oil metabolism, flowering and Asterid evolution.</title>
        <authorList>
            <person name="Badouin H."/>
            <person name="Gouzy J."/>
            <person name="Grassa C.J."/>
            <person name="Murat F."/>
            <person name="Staton S.E."/>
            <person name="Cottret L."/>
            <person name="Lelandais-Briere C."/>
            <person name="Owens G.L."/>
            <person name="Carrere S."/>
            <person name="Mayjonade B."/>
            <person name="Legrand L."/>
            <person name="Gill N."/>
            <person name="Kane N.C."/>
            <person name="Bowers J.E."/>
            <person name="Hubner S."/>
            <person name="Bellec A."/>
            <person name="Berard A."/>
            <person name="Berges H."/>
            <person name="Blanchet N."/>
            <person name="Boniface M.C."/>
            <person name="Brunel D."/>
            <person name="Catrice O."/>
            <person name="Chaidir N."/>
            <person name="Claudel C."/>
            <person name="Donnadieu C."/>
            <person name="Faraut T."/>
            <person name="Fievet G."/>
            <person name="Helmstetter N."/>
            <person name="King M."/>
            <person name="Knapp S.J."/>
            <person name="Lai Z."/>
            <person name="Le Paslier M.C."/>
            <person name="Lippi Y."/>
            <person name="Lorenzon L."/>
            <person name="Mandel J.R."/>
            <person name="Marage G."/>
            <person name="Marchand G."/>
            <person name="Marquand E."/>
            <person name="Bret-Mestries E."/>
            <person name="Morien E."/>
            <person name="Nambeesan S."/>
            <person name="Nguyen T."/>
            <person name="Pegot-Espagnet P."/>
            <person name="Pouilly N."/>
            <person name="Raftis F."/>
            <person name="Sallet E."/>
            <person name="Schiex T."/>
            <person name="Thomas J."/>
            <person name="Vandecasteele C."/>
            <person name="Vares D."/>
            <person name="Vear F."/>
            <person name="Vautrin S."/>
            <person name="Crespi M."/>
            <person name="Mangin B."/>
            <person name="Burke J.M."/>
            <person name="Salse J."/>
            <person name="Munos S."/>
            <person name="Vincourt P."/>
            <person name="Rieseberg L.H."/>
            <person name="Langlade N.B."/>
        </authorList>
    </citation>
    <scope>NUCLEOTIDE SEQUENCE [LARGE SCALE GENOMIC DNA]</scope>
    <source>
        <strain evidence="2">cv. SF193</strain>
    </source>
</reference>
<dbReference type="Proteomes" id="UP000215914">
    <property type="component" value="Chromosome 14"/>
</dbReference>
<proteinExistence type="predicted"/>